<dbReference type="GO" id="GO:0005524">
    <property type="term" value="F:ATP binding"/>
    <property type="evidence" value="ECO:0007669"/>
    <property type="project" value="InterPro"/>
</dbReference>
<dbReference type="GO" id="GO:0016851">
    <property type="term" value="F:magnesium chelatase activity"/>
    <property type="evidence" value="ECO:0007669"/>
    <property type="project" value="UniProtKB-EC"/>
</dbReference>
<proteinExistence type="predicted"/>
<dbReference type="EMBL" id="JACHND010000001">
    <property type="protein sequence ID" value="MBB4701637.1"/>
    <property type="molecule type" value="Genomic_DNA"/>
</dbReference>
<organism evidence="3 4">
    <name type="scientific">Sphaerisporangium siamense</name>
    <dbReference type="NCBI Taxonomy" id="795645"/>
    <lineage>
        <taxon>Bacteria</taxon>
        <taxon>Bacillati</taxon>
        <taxon>Actinomycetota</taxon>
        <taxon>Actinomycetes</taxon>
        <taxon>Streptosporangiales</taxon>
        <taxon>Streptosporangiaceae</taxon>
        <taxon>Sphaerisporangium</taxon>
    </lineage>
</organism>
<dbReference type="InterPro" id="IPR003593">
    <property type="entry name" value="AAA+_ATPase"/>
</dbReference>
<dbReference type="Proteomes" id="UP000542210">
    <property type="component" value="Unassembled WGS sequence"/>
</dbReference>
<feature type="compositionally biased region" description="Low complexity" evidence="1">
    <location>
        <begin position="1"/>
        <end position="29"/>
    </location>
</feature>
<gene>
    <name evidence="3" type="ORF">BJ982_003181</name>
</gene>
<accession>A0A7W7D7G2</accession>
<evidence type="ECO:0000256" key="1">
    <source>
        <dbReference type="SAM" id="MobiDB-lite"/>
    </source>
</evidence>
<evidence type="ECO:0000259" key="2">
    <source>
        <dbReference type="SMART" id="SM00382"/>
    </source>
</evidence>
<comment type="caution">
    <text evidence="3">The sequence shown here is derived from an EMBL/GenBank/DDBJ whole genome shotgun (WGS) entry which is preliminary data.</text>
</comment>
<protein>
    <submittedName>
        <fullName evidence="3">Magnesium chelatase subunit I</fullName>
        <ecNumber evidence="3">6.6.1.1</ecNumber>
    </submittedName>
</protein>
<dbReference type="SUPFAM" id="SSF52540">
    <property type="entry name" value="P-loop containing nucleoside triphosphate hydrolases"/>
    <property type="match status" value="1"/>
</dbReference>
<evidence type="ECO:0000313" key="3">
    <source>
        <dbReference type="EMBL" id="MBB4701637.1"/>
    </source>
</evidence>
<dbReference type="Pfam" id="PF17863">
    <property type="entry name" value="AAA_lid_2"/>
    <property type="match status" value="1"/>
</dbReference>
<evidence type="ECO:0000313" key="4">
    <source>
        <dbReference type="Proteomes" id="UP000542210"/>
    </source>
</evidence>
<feature type="domain" description="AAA+ ATPase" evidence="2">
    <location>
        <begin position="67"/>
        <end position="230"/>
    </location>
</feature>
<dbReference type="Pfam" id="PF07728">
    <property type="entry name" value="AAA_5"/>
    <property type="match status" value="1"/>
</dbReference>
<dbReference type="PANTHER" id="PTHR35023:SF1">
    <property type="entry name" value="MG-PROTOPORPHYRIN IX CHELATASE"/>
    <property type="match status" value="1"/>
</dbReference>
<dbReference type="SMART" id="SM00382">
    <property type="entry name" value="AAA"/>
    <property type="match status" value="1"/>
</dbReference>
<dbReference type="CDD" id="cd00009">
    <property type="entry name" value="AAA"/>
    <property type="match status" value="1"/>
</dbReference>
<sequence>MGEWAAPAGAPITAGGSESGREAGAAGESDPGREAGATEAFPILPYSYVVGQDALCRALEIAYVVPAVGGVLVSGERGTAKSTTVRAFARMMYGELPVTLPMNVTDDRVIGGWRIDALMAGRTEPQPGLLEHAGRQGMLYIDEVNLLDDHIVNLILDVVSTGLLVVQREGLDRPEIPLSFTLVGTMNPEEGTLRPQLLDRFGLLVPVTAEPDPLVRREILRTVLRFDEERARPSSDWLGQGAVLDRERHARIVAARETVHDIRPDDDTVSLCARVAAEFHVAGHRGEIVMAHAARATAALQGRTTLIPDDVRAVAPQALIHRRREAAYGDGLDWTDKDQDRLDKVIDEA</sequence>
<feature type="region of interest" description="Disordered" evidence="1">
    <location>
        <begin position="1"/>
        <end position="36"/>
    </location>
</feature>
<dbReference type="InterPro" id="IPR011704">
    <property type="entry name" value="ATPase_dyneun-rel_AAA"/>
</dbReference>
<reference evidence="3 4" key="1">
    <citation type="submission" date="2020-08" db="EMBL/GenBank/DDBJ databases">
        <title>Sequencing the genomes of 1000 actinobacteria strains.</title>
        <authorList>
            <person name="Klenk H.-P."/>
        </authorList>
    </citation>
    <scope>NUCLEOTIDE SEQUENCE [LARGE SCALE GENOMIC DNA]</scope>
    <source>
        <strain evidence="3 4">DSM 45784</strain>
    </source>
</reference>
<dbReference type="InterPro" id="IPR027417">
    <property type="entry name" value="P-loop_NTPase"/>
</dbReference>
<keyword evidence="4" id="KW-1185">Reference proteome</keyword>
<dbReference type="InterPro" id="IPR041628">
    <property type="entry name" value="ChlI/MoxR_AAA_lid"/>
</dbReference>
<name>A0A7W7D7G2_9ACTN</name>
<dbReference type="RefSeq" id="WP_203959156.1">
    <property type="nucleotide sequence ID" value="NZ_BOOV01000016.1"/>
</dbReference>
<dbReference type="Gene3D" id="3.40.50.300">
    <property type="entry name" value="P-loop containing nucleotide triphosphate hydrolases"/>
    <property type="match status" value="1"/>
</dbReference>
<dbReference type="PANTHER" id="PTHR35023">
    <property type="entry name" value="CHELATASE-RELATED"/>
    <property type="match status" value="1"/>
</dbReference>
<dbReference type="EC" id="6.6.1.1" evidence="3"/>
<dbReference type="InterPro" id="IPR052989">
    <property type="entry name" value="Mg-chelatase_DI-like"/>
</dbReference>
<keyword evidence="3" id="KW-0436">Ligase</keyword>
<dbReference type="GO" id="GO:0016887">
    <property type="term" value="F:ATP hydrolysis activity"/>
    <property type="evidence" value="ECO:0007669"/>
    <property type="project" value="InterPro"/>
</dbReference>
<dbReference type="AlphaFoldDB" id="A0A7W7D7G2"/>
<dbReference type="Gene3D" id="1.10.8.80">
    <property type="entry name" value="Magnesium chelatase subunit I, C-Terminal domain"/>
    <property type="match status" value="1"/>
</dbReference>